<reference evidence="2" key="1">
    <citation type="journal article" date="2023" name="Mol. Phylogenet. Evol.">
        <title>Genome-scale phylogeny and comparative genomics of the fungal order Sordariales.</title>
        <authorList>
            <person name="Hensen N."/>
            <person name="Bonometti L."/>
            <person name="Westerberg I."/>
            <person name="Brannstrom I.O."/>
            <person name="Guillou S."/>
            <person name="Cros-Aarteil S."/>
            <person name="Calhoun S."/>
            <person name="Haridas S."/>
            <person name="Kuo A."/>
            <person name="Mondo S."/>
            <person name="Pangilinan J."/>
            <person name="Riley R."/>
            <person name="LaButti K."/>
            <person name="Andreopoulos B."/>
            <person name="Lipzen A."/>
            <person name="Chen C."/>
            <person name="Yan M."/>
            <person name="Daum C."/>
            <person name="Ng V."/>
            <person name="Clum A."/>
            <person name="Steindorff A."/>
            <person name="Ohm R.A."/>
            <person name="Martin F."/>
            <person name="Silar P."/>
            <person name="Natvig D.O."/>
            <person name="Lalanne C."/>
            <person name="Gautier V."/>
            <person name="Ament-Velasquez S.L."/>
            <person name="Kruys A."/>
            <person name="Hutchinson M.I."/>
            <person name="Powell A.J."/>
            <person name="Barry K."/>
            <person name="Miller A.N."/>
            <person name="Grigoriev I.V."/>
            <person name="Debuchy R."/>
            <person name="Gladieux P."/>
            <person name="Hiltunen Thoren M."/>
            <person name="Johannesson H."/>
        </authorList>
    </citation>
    <scope>NUCLEOTIDE SEQUENCE</scope>
    <source>
        <strain evidence="2">SMH4131-1</strain>
    </source>
</reference>
<dbReference type="AlphaFoldDB" id="A0AAE0MDG6"/>
<gene>
    <name evidence="2" type="ORF">B0T19DRAFT_442106</name>
</gene>
<feature type="domain" description="Protein kinase" evidence="1">
    <location>
        <begin position="23"/>
        <end position="331"/>
    </location>
</feature>
<dbReference type="GO" id="GO:0004672">
    <property type="term" value="F:protein kinase activity"/>
    <property type="evidence" value="ECO:0007669"/>
    <property type="project" value="InterPro"/>
</dbReference>
<comment type="caution">
    <text evidence="2">The sequence shown here is derived from an EMBL/GenBank/DDBJ whole genome shotgun (WGS) entry which is preliminary data.</text>
</comment>
<evidence type="ECO:0000313" key="3">
    <source>
        <dbReference type="Proteomes" id="UP001286456"/>
    </source>
</evidence>
<reference evidence="2" key="2">
    <citation type="submission" date="2023-06" db="EMBL/GenBank/DDBJ databases">
        <authorList>
            <consortium name="Lawrence Berkeley National Laboratory"/>
            <person name="Haridas S."/>
            <person name="Hensen N."/>
            <person name="Bonometti L."/>
            <person name="Westerberg I."/>
            <person name="Brannstrom I.O."/>
            <person name="Guillou S."/>
            <person name="Cros-Aarteil S."/>
            <person name="Calhoun S."/>
            <person name="Kuo A."/>
            <person name="Mondo S."/>
            <person name="Pangilinan J."/>
            <person name="Riley R."/>
            <person name="Labutti K."/>
            <person name="Andreopoulos B."/>
            <person name="Lipzen A."/>
            <person name="Chen C."/>
            <person name="Yanf M."/>
            <person name="Daum C."/>
            <person name="Ng V."/>
            <person name="Clum A."/>
            <person name="Steindorff A."/>
            <person name="Ohm R."/>
            <person name="Martin F."/>
            <person name="Silar P."/>
            <person name="Natvig D."/>
            <person name="Lalanne C."/>
            <person name="Gautier V."/>
            <person name="Ament-Velasquez S.L."/>
            <person name="Kruys A."/>
            <person name="Hutchinson M.I."/>
            <person name="Powell A.J."/>
            <person name="Barry K."/>
            <person name="Miller A.N."/>
            <person name="Grigoriev I.V."/>
            <person name="Debuchy R."/>
            <person name="Gladieux P."/>
            <person name="Thoren M.H."/>
            <person name="Johannesson H."/>
        </authorList>
    </citation>
    <scope>NUCLEOTIDE SEQUENCE</scope>
    <source>
        <strain evidence="2">SMH4131-1</strain>
    </source>
</reference>
<dbReference type="EMBL" id="JAUEPO010000003">
    <property type="protein sequence ID" value="KAK3328190.1"/>
    <property type="molecule type" value="Genomic_DNA"/>
</dbReference>
<sequence>MASPTGYQIRCDRDPQGGRNREYRYIRPLGHGAQSKAELALDTATNQVVVRKTPVEADVINVSDVPPESWEIKVLDYLDGFDLSRTRLTPRWAQCVEFKSAIVRKPGAEQGQYWPVTYWEFCNGSGMNDLLDDSAPPVPVTLLARCVAQVCETLEVMYQAGPKPVWHFDLHEGNIWLNWTTTSTLPDFIIGDFGYSQIGKESGDDEDILAPNDVLQFRQCVRMLLDNLERVGLDVRTSAIMSQDARPPTLVGVINAAKHLASVAQAVEGGTDEFNGYVSWARQRLLPGHSLKPLTLWNPPSRVDKAEQLKELAEHLVNGPCTMVPVYIMDD</sequence>
<proteinExistence type="predicted"/>
<organism evidence="2 3">
    <name type="scientific">Cercophora scortea</name>
    <dbReference type="NCBI Taxonomy" id="314031"/>
    <lineage>
        <taxon>Eukaryota</taxon>
        <taxon>Fungi</taxon>
        <taxon>Dikarya</taxon>
        <taxon>Ascomycota</taxon>
        <taxon>Pezizomycotina</taxon>
        <taxon>Sordariomycetes</taxon>
        <taxon>Sordariomycetidae</taxon>
        <taxon>Sordariales</taxon>
        <taxon>Lasiosphaeriaceae</taxon>
        <taxon>Cercophora</taxon>
    </lineage>
</organism>
<dbReference type="Gene3D" id="1.10.510.10">
    <property type="entry name" value="Transferase(Phosphotransferase) domain 1"/>
    <property type="match status" value="1"/>
</dbReference>
<name>A0AAE0MDG6_9PEZI</name>
<keyword evidence="3" id="KW-1185">Reference proteome</keyword>
<dbReference type="PROSITE" id="PS50011">
    <property type="entry name" value="PROTEIN_KINASE_DOM"/>
    <property type="match status" value="1"/>
</dbReference>
<dbReference type="InterPro" id="IPR000719">
    <property type="entry name" value="Prot_kinase_dom"/>
</dbReference>
<dbReference type="GO" id="GO:0005524">
    <property type="term" value="F:ATP binding"/>
    <property type="evidence" value="ECO:0007669"/>
    <property type="project" value="InterPro"/>
</dbReference>
<accession>A0AAE0MDG6</accession>
<dbReference type="InterPro" id="IPR011009">
    <property type="entry name" value="Kinase-like_dom_sf"/>
</dbReference>
<dbReference type="Proteomes" id="UP001286456">
    <property type="component" value="Unassembled WGS sequence"/>
</dbReference>
<evidence type="ECO:0000313" key="2">
    <source>
        <dbReference type="EMBL" id="KAK3328190.1"/>
    </source>
</evidence>
<dbReference type="SUPFAM" id="SSF56112">
    <property type="entry name" value="Protein kinase-like (PK-like)"/>
    <property type="match status" value="1"/>
</dbReference>
<protein>
    <recommendedName>
        <fullName evidence="1">Protein kinase domain-containing protein</fullName>
    </recommendedName>
</protein>
<evidence type="ECO:0000259" key="1">
    <source>
        <dbReference type="PROSITE" id="PS50011"/>
    </source>
</evidence>